<feature type="compositionally biased region" description="Gly residues" evidence="1">
    <location>
        <begin position="154"/>
        <end position="165"/>
    </location>
</feature>
<accession>A0A939E2S9</accession>
<keyword evidence="2" id="KW-0812">Transmembrane</keyword>
<feature type="compositionally biased region" description="Polar residues" evidence="1">
    <location>
        <begin position="235"/>
        <end position="245"/>
    </location>
</feature>
<proteinExistence type="predicted"/>
<feature type="transmembrane region" description="Helical" evidence="2">
    <location>
        <begin position="322"/>
        <end position="345"/>
    </location>
</feature>
<keyword evidence="3" id="KW-0732">Signal</keyword>
<feature type="compositionally biased region" description="Low complexity" evidence="1">
    <location>
        <begin position="272"/>
        <end position="292"/>
    </location>
</feature>
<evidence type="ECO:0000256" key="2">
    <source>
        <dbReference type="SAM" id="Phobius"/>
    </source>
</evidence>
<feature type="compositionally biased region" description="Polar residues" evidence="1">
    <location>
        <begin position="194"/>
        <end position="203"/>
    </location>
</feature>
<dbReference type="Proteomes" id="UP000664332">
    <property type="component" value="Unassembled WGS sequence"/>
</dbReference>
<keyword evidence="5" id="KW-1185">Reference proteome</keyword>
<comment type="caution">
    <text evidence="4">The sequence shown here is derived from an EMBL/GenBank/DDBJ whole genome shotgun (WGS) entry which is preliminary data.</text>
</comment>
<keyword evidence="2" id="KW-1133">Transmembrane helix</keyword>
<evidence type="ECO:0000313" key="5">
    <source>
        <dbReference type="Proteomes" id="UP000664332"/>
    </source>
</evidence>
<protein>
    <recommendedName>
        <fullName evidence="6">Cell surface protein</fullName>
    </recommendedName>
</protein>
<feature type="region of interest" description="Disordered" evidence="1">
    <location>
        <begin position="193"/>
        <end position="304"/>
    </location>
</feature>
<keyword evidence="2" id="KW-0472">Membrane</keyword>
<feature type="signal peptide" evidence="3">
    <location>
        <begin position="1"/>
        <end position="27"/>
    </location>
</feature>
<evidence type="ECO:0000313" key="4">
    <source>
        <dbReference type="EMBL" id="MBN9644387.1"/>
    </source>
</evidence>
<name>A0A939E2S9_9CORY</name>
<feature type="chain" id="PRO_5036805800" description="Cell surface protein" evidence="3">
    <location>
        <begin position="28"/>
        <end position="350"/>
    </location>
</feature>
<dbReference type="AlphaFoldDB" id="A0A939E2S9"/>
<evidence type="ECO:0008006" key="6">
    <source>
        <dbReference type="Google" id="ProtNLM"/>
    </source>
</evidence>
<organism evidence="4 5">
    <name type="scientific">Corynebacterium mendelii</name>
    <dbReference type="NCBI Taxonomy" id="2765362"/>
    <lineage>
        <taxon>Bacteria</taxon>
        <taxon>Bacillati</taxon>
        <taxon>Actinomycetota</taxon>
        <taxon>Actinomycetes</taxon>
        <taxon>Mycobacteriales</taxon>
        <taxon>Corynebacteriaceae</taxon>
        <taxon>Corynebacterium</taxon>
    </lineage>
</organism>
<dbReference type="EMBL" id="JAFLEQ010000012">
    <property type="protein sequence ID" value="MBN9644387.1"/>
    <property type="molecule type" value="Genomic_DNA"/>
</dbReference>
<reference evidence="4" key="1">
    <citation type="submission" date="2021-03" db="EMBL/GenBank/DDBJ databases">
        <authorList>
            <person name="Sun Q."/>
        </authorList>
    </citation>
    <scope>NUCLEOTIDE SEQUENCE</scope>
    <source>
        <strain evidence="4">CCM 8862</strain>
    </source>
</reference>
<feature type="compositionally biased region" description="Polar residues" evidence="1">
    <location>
        <begin position="254"/>
        <end position="267"/>
    </location>
</feature>
<dbReference type="RefSeq" id="WP_207278877.1">
    <property type="nucleotide sequence ID" value="NZ_JAFLEQ010000012.1"/>
</dbReference>
<gene>
    <name evidence="4" type="ORF">JZY06_07155</name>
</gene>
<sequence>MKLFLRIPAAAALFIGTLLCAGVPSQALPPGGAGPDTPGTSATISPTTVTQCERISYKVTGFPAGETVNVKIDDGAGYSDQSVHGSGVVSRQQIASDGTASGSVVIDCDTTPGSHWLRFLAAAEIIDDKTGEYKGVDGYTRRGANFTVVAKSAGGTGTTGTGGAGSRAPVGTVNVDELSLDSKADEEFLKNRADQASGSQQSIADAAPAAGTTRQNTTAASGNRQQAAAPREAVTVTSVVEENITQGGGGADTSAGTEPTAAHSSLSADIPDSATTGDDSSAAAKTTAATGTPGTGGTRGEEVSRDAAAADAAAAPGGRAPVIGLLVGGAILVVGFAFIASYLYVNRRKN</sequence>
<feature type="compositionally biased region" description="Polar residues" evidence="1">
    <location>
        <begin position="212"/>
        <end position="226"/>
    </location>
</feature>
<evidence type="ECO:0000256" key="3">
    <source>
        <dbReference type="SAM" id="SignalP"/>
    </source>
</evidence>
<evidence type="ECO:0000256" key="1">
    <source>
        <dbReference type="SAM" id="MobiDB-lite"/>
    </source>
</evidence>
<feature type="region of interest" description="Disordered" evidence="1">
    <location>
        <begin position="151"/>
        <end position="170"/>
    </location>
</feature>